<evidence type="ECO:0000256" key="2">
    <source>
        <dbReference type="ARBA" id="ARBA00005695"/>
    </source>
</evidence>
<dbReference type="Pfam" id="PF00496">
    <property type="entry name" value="SBP_bac_5"/>
    <property type="match status" value="1"/>
</dbReference>
<dbReference type="InterPro" id="IPR039424">
    <property type="entry name" value="SBP_5"/>
</dbReference>
<dbReference type="SUPFAM" id="SSF53850">
    <property type="entry name" value="Periplasmic binding protein-like II"/>
    <property type="match status" value="1"/>
</dbReference>
<comment type="similarity">
    <text evidence="2">Belongs to the bacterial solute-binding protein 5 family.</text>
</comment>
<sequence length="492" mass="52696">MLRVPTHPERIRHTALAALALLAGCNARGDDGPVTVSAIGAAPALADPARGALDTPARLMLDATAQGLVRFDASGQIEPGVAERWSVIDQGRSYIFRLRDSEWNDGEKVTAAEVVKVLRRQIAAGSRNVLHPYLTAIDEIVEMTPEVIEIRLKRPRPDLLKLFAQPELAIFRTKPPGGSGPYRATAQRGRSVLLRPAFDPARSPDEDAVEPPAAANIRLIGERAARAIVRFERREAQLVTGGTFADWPLVGLTQIAPINRRLDPAAGLFGLAIVSRAGVLADPANRAAIAQAFDRAAFTATISPDWAPVSQLLPEQLDSAAPPAIPAWAQTENGTAEDPAARIARWKTTHPGVITLRVALPDGPGANLLYGYLGAALVSLGIVPERVAAEAPADLRLIDAVAPYDSGRWYVATACQLCSEATQTAIDAARAADSPRMRAQQIAIADAALASEVAFIPIARPLRWSLVSIRLKAWTGNSRAWHPLNHLRSDTN</sequence>
<dbReference type="Gene3D" id="3.40.190.10">
    <property type="entry name" value="Periplasmic binding protein-like II"/>
    <property type="match status" value="1"/>
</dbReference>
<keyword evidence="5" id="KW-1185">Reference proteome</keyword>
<evidence type="ECO:0000313" key="5">
    <source>
        <dbReference type="Proteomes" id="UP001279660"/>
    </source>
</evidence>
<evidence type="ECO:0000259" key="3">
    <source>
        <dbReference type="Pfam" id="PF00496"/>
    </source>
</evidence>
<evidence type="ECO:0000313" key="4">
    <source>
        <dbReference type="EMBL" id="MDX5984950.1"/>
    </source>
</evidence>
<dbReference type="InterPro" id="IPR000914">
    <property type="entry name" value="SBP_5_dom"/>
</dbReference>
<dbReference type="RefSeq" id="WP_029622327.1">
    <property type="nucleotide sequence ID" value="NZ_JAWXXV010000001.1"/>
</dbReference>
<comment type="caution">
    <text evidence="4">The sequence shown here is derived from an EMBL/GenBank/DDBJ whole genome shotgun (WGS) entry which is preliminary data.</text>
</comment>
<evidence type="ECO:0000256" key="1">
    <source>
        <dbReference type="ARBA" id="ARBA00004418"/>
    </source>
</evidence>
<dbReference type="EMBL" id="JAWXXV010000001">
    <property type="protein sequence ID" value="MDX5984950.1"/>
    <property type="molecule type" value="Genomic_DNA"/>
</dbReference>
<feature type="domain" description="Solute-binding protein family 5" evidence="3">
    <location>
        <begin position="76"/>
        <end position="331"/>
    </location>
</feature>
<protein>
    <submittedName>
        <fullName evidence="4">ABC transporter substrate-binding protein</fullName>
    </submittedName>
</protein>
<dbReference type="PROSITE" id="PS51257">
    <property type="entry name" value="PROKAR_LIPOPROTEIN"/>
    <property type="match status" value="1"/>
</dbReference>
<reference evidence="4 5" key="1">
    <citation type="submission" date="2023-11" db="EMBL/GenBank/DDBJ databases">
        <title>MicrobeMod: A computational toolkit for identifying prokaryotic methylation and restriction-modification with nanopore sequencing.</title>
        <authorList>
            <person name="Crits-Christoph A."/>
            <person name="Kang S.C."/>
            <person name="Lee H."/>
            <person name="Ostrov N."/>
        </authorList>
    </citation>
    <scope>NUCLEOTIDE SEQUENCE [LARGE SCALE GENOMIC DNA]</scope>
    <source>
        <strain evidence="4 5">ATCC 14820</strain>
    </source>
</reference>
<proteinExistence type="inferred from homology"/>
<name>A0ABU4PL87_9SPHN</name>
<gene>
    <name evidence="4" type="ORF">SIL82_11815</name>
</gene>
<dbReference type="Gene3D" id="3.10.105.10">
    <property type="entry name" value="Dipeptide-binding Protein, Domain 3"/>
    <property type="match status" value="1"/>
</dbReference>
<dbReference type="PANTHER" id="PTHR30290">
    <property type="entry name" value="PERIPLASMIC BINDING COMPONENT OF ABC TRANSPORTER"/>
    <property type="match status" value="1"/>
</dbReference>
<accession>A0ABU4PL87</accession>
<organism evidence="4 5">
    <name type="scientific">Sphingomonas echinoides</name>
    <dbReference type="NCBI Taxonomy" id="59803"/>
    <lineage>
        <taxon>Bacteria</taxon>
        <taxon>Pseudomonadati</taxon>
        <taxon>Pseudomonadota</taxon>
        <taxon>Alphaproteobacteria</taxon>
        <taxon>Sphingomonadales</taxon>
        <taxon>Sphingomonadaceae</taxon>
        <taxon>Sphingomonas</taxon>
    </lineage>
</organism>
<dbReference type="Proteomes" id="UP001279660">
    <property type="component" value="Unassembled WGS sequence"/>
</dbReference>
<comment type="subcellular location">
    <subcellularLocation>
        <location evidence="1">Periplasm</location>
    </subcellularLocation>
</comment>